<dbReference type="InterPro" id="IPR029057">
    <property type="entry name" value="PRTase-like"/>
</dbReference>
<name>A0A8S9RRB7_BRACR</name>
<dbReference type="InterPro" id="IPR050120">
    <property type="entry name" value="Adenine_PRTase"/>
</dbReference>
<feature type="compositionally biased region" description="Polar residues" evidence="11">
    <location>
        <begin position="195"/>
        <end position="212"/>
    </location>
</feature>
<dbReference type="GO" id="GO:0006168">
    <property type="term" value="P:adenine salvage"/>
    <property type="evidence" value="ECO:0007669"/>
    <property type="project" value="InterPro"/>
</dbReference>
<dbReference type="AlphaFoldDB" id="A0A8S9RRB7"/>
<comment type="subunit">
    <text evidence="5">Homodimer.</text>
</comment>
<dbReference type="EMBL" id="QGKX02000088">
    <property type="protein sequence ID" value="KAF3583257.1"/>
    <property type="molecule type" value="Genomic_DNA"/>
</dbReference>
<evidence type="ECO:0000256" key="4">
    <source>
        <dbReference type="ARBA" id="ARBA00008391"/>
    </source>
</evidence>
<feature type="domain" description="Phosphoribosyltransferase" evidence="12">
    <location>
        <begin position="487"/>
        <end position="593"/>
    </location>
</feature>
<dbReference type="GO" id="GO:0006166">
    <property type="term" value="P:purine ribonucleoside salvage"/>
    <property type="evidence" value="ECO:0007669"/>
    <property type="project" value="UniProtKB-KW"/>
</dbReference>
<comment type="caution">
    <text evidence="13">The sequence shown here is derived from an EMBL/GenBank/DDBJ whole genome shotgun (WGS) entry which is preliminary data.</text>
</comment>
<dbReference type="GO" id="GO:0005829">
    <property type="term" value="C:cytosol"/>
    <property type="evidence" value="ECO:0007669"/>
    <property type="project" value="TreeGrafter"/>
</dbReference>
<keyword evidence="8" id="KW-0328">Glycosyltransferase</keyword>
<evidence type="ECO:0000256" key="7">
    <source>
        <dbReference type="ARBA" id="ARBA00022490"/>
    </source>
</evidence>
<protein>
    <recommendedName>
        <fullName evidence="6">adenine phosphoribosyltransferase</fullName>
        <ecNumber evidence="6">2.4.2.7</ecNumber>
    </recommendedName>
</protein>
<organism evidence="13 14">
    <name type="scientific">Brassica cretica</name>
    <name type="common">Mustard</name>
    <dbReference type="NCBI Taxonomy" id="69181"/>
    <lineage>
        <taxon>Eukaryota</taxon>
        <taxon>Viridiplantae</taxon>
        <taxon>Streptophyta</taxon>
        <taxon>Embryophyta</taxon>
        <taxon>Tracheophyta</taxon>
        <taxon>Spermatophyta</taxon>
        <taxon>Magnoliopsida</taxon>
        <taxon>eudicotyledons</taxon>
        <taxon>Gunneridae</taxon>
        <taxon>Pentapetalae</taxon>
        <taxon>rosids</taxon>
        <taxon>malvids</taxon>
        <taxon>Brassicales</taxon>
        <taxon>Brassicaceae</taxon>
        <taxon>Brassiceae</taxon>
        <taxon>Brassica</taxon>
    </lineage>
</organism>
<accession>A0A8S9RRB7</accession>
<sequence>MATKEDVQDPRIPKIASSIRVIPDFPKPGLPFFLAFGSRNPGGVVEEKPCWLKRNPALGQMFGLLKKSKLQQDVYFPFKTVLEKEQMIFGNKKQFASNGFDFVQKQRNQRKRQNKFDDDEKWIRSGDCLFTKAKRSNRDVSDQNELQTYASLEKMLHKAIHVVRQLKKKGNTNTPSAPKQQSNSSSLSNSDLKTNVLSSDKSKAVKTTSKALSTRKGRPLPIFDDYAHEPKEGSGGEQNCGHKEGSSSIHKPDQTQDLRTNLFEEEGNDVPQSTDHYTEPAQHGGSSPPAAAQQDPGVMPVELLVQQPGREHLPVLQPNPRRGHSTWFTKSRNSISRSINQMMYSMLRFGYSKWSVIPSDERELWFQYAPLYILLLSLCHRAPAIRLPSNNSKTPFLLRSVCVRLHLISYHLALLFFRRVNSSKASRDSETMATKEDVQDPRIPKIASSIRVIPDFPKPGIMFQDITTLLLDTEAFKDTIDIFVERYKGKGISVVAGVEARGFIFGPPIALAIGAKFVPLRKPKKLPGKVISEEYSLEYGTDKIEMHVGAVEPGERAIIIDDLIATGGTLAAAIRLLERVGVTIAECACVIELPVLKGREKLGETPLFILVTSDAA</sequence>
<evidence type="ECO:0000256" key="6">
    <source>
        <dbReference type="ARBA" id="ARBA00011893"/>
    </source>
</evidence>
<comment type="subcellular location">
    <subcellularLocation>
        <location evidence="2">Cytoplasm</location>
    </subcellularLocation>
</comment>
<dbReference type="Proteomes" id="UP000712600">
    <property type="component" value="Unassembled WGS sequence"/>
</dbReference>
<comment type="catalytic activity">
    <reaction evidence="1">
        <text>AMP + diphosphate = 5-phospho-alpha-D-ribose 1-diphosphate + adenine</text>
        <dbReference type="Rhea" id="RHEA:16609"/>
        <dbReference type="ChEBI" id="CHEBI:16708"/>
        <dbReference type="ChEBI" id="CHEBI:33019"/>
        <dbReference type="ChEBI" id="CHEBI:58017"/>
        <dbReference type="ChEBI" id="CHEBI:456215"/>
        <dbReference type="EC" id="2.4.2.7"/>
    </reaction>
</comment>
<comment type="similarity">
    <text evidence="4">Belongs to the purine/pyrimidine phosphoribosyltransferase family.</text>
</comment>
<evidence type="ECO:0000256" key="2">
    <source>
        <dbReference type="ARBA" id="ARBA00004496"/>
    </source>
</evidence>
<dbReference type="PANTHER" id="PTHR11776:SF24">
    <property type="entry name" value="ADENINE PHOSPHORIBOSYLTRANSFERASE"/>
    <property type="match status" value="1"/>
</dbReference>
<dbReference type="Gene3D" id="3.40.50.2020">
    <property type="match status" value="1"/>
</dbReference>
<gene>
    <name evidence="13" type="ORF">F2Q69_00028064</name>
</gene>
<dbReference type="InterPro" id="IPR005764">
    <property type="entry name" value="Ade_phspho_trans"/>
</dbReference>
<dbReference type="SUPFAM" id="SSF53271">
    <property type="entry name" value="PRTase-like"/>
    <property type="match status" value="1"/>
</dbReference>
<feature type="compositionally biased region" description="Basic and acidic residues" evidence="11">
    <location>
        <begin position="225"/>
        <end position="254"/>
    </location>
</feature>
<dbReference type="InterPro" id="IPR000836">
    <property type="entry name" value="PRTase_dom"/>
</dbReference>
<proteinExistence type="inferred from homology"/>
<evidence type="ECO:0000256" key="1">
    <source>
        <dbReference type="ARBA" id="ARBA00000868"/>
    </source>
</evidence>
<evidence type="ECO:0000256" key="9">
    <source>
        <dbReference type="ARBA" id="ARBA00022679"/>
    </source>
</evidence>
<dbReference type="NCBIfam" id="NF002636">
    <property type="entry name" value="PRK02304.1-5"/>
    <property type="match status" value="1"/>
</dbReference>
<evidence type="ECO:0000313" key="13">
    <source>
        <dbReference type="EMBL" id="KAF3583257.1"/>
    </source>
</evidence>
<dbReference type="HAMAP" id="MF_00004">
    <property type="entry name" value="Aden_phosphoribosyltr"/>
    <property type="match status" value="1"/>
</dbReference>
<keyword evidence="9" id="KW-0808">Transferase</keyword>
<evidence type="ECO:0000256" key="3">
    <source>
        <dbReference type="ARBA" id="ARBA00004659"/>
    </source>
</evidence>
<comment type="pathway">
    <text evidence="3">Purine metabolism; AMP biosynthesis via salvage pathway; AMP from adenine: step 1/1.</text>
</comment>
<evidence type="ECO:0000313" key="14">
    <source>
        <dbReference type="Proteomes" id="UP000712600"/>
    </source>
</evidence>
<dbReference type="PANTHER" id="PTHR11776">
    <property type="entry name" value="ADENINE PHOSPHORIBOSYLTRANSFERASE"/>
    <property type="match status" value="1"/>
</dbReference>
<feature type="region of interest" description="Disordered" evidence="11">
    <location>
        <begin position="168"/>
        <end position="254"/>
    </location>
</feature>
<dbReference type="NCBIfam" id="NF002634">
    <property type="entry name" value="PRK02304.1-3"/>
    <property type="match status" value="1"/>
</dbReference>
<dbReference type="FunFam" id="3.40.50.2020:FF:000022">
    <property type="entry name" value="Adenine phosphoribosyltransferase 1"/>
    <property type="match status" value="1"/>
</dbReference>
<dbReference type="GO" id="GO:0003999">
    <property type="term" value="F:adenine phosphoribosyltransferase activity"/>
    <property type="evidence" value="ECO:0007669"/>
    <property type="project" value="UniProtKB-EC"/>
</dbReference>
<keyword evidence="7" id="KW-0963">Cytoplasm</keyword>
<dbReference type="Pfam" id="PF00156">
    <property type="entry name" value="Pribosyltran"/>
    <property type="match status" value="1"/>
</dbReference>
<evidence type="ECO:0000256" key="5">
    <source>
        <dbReference type="ARBA" id="ARBA00011738"/>
    </source>
</evidence>
<evidence type="ECO:0000259" key="12">
    <source>
        <dbReference type="Pfam" id="PF00156"/>
    </source>
</evidence>
<dbReference type="CDD" id="cd06223">
    <property type="entry name" value="PRTases_typeI"/>
    <property type="match status" value="1"/>
</dbReference>
<feature type="compositionally biased region" description="Low complexity" evidence="11">
    <location>
        <begin position="175"/>
        <end position="193"/>
    </location>
</feature>
<dbReference type="NCBIfam" id="TIGR01090">
    <property type="entry name" value="apt"/>
    <property type="match status" value="1"/>
</dbReference>
<evidence type="ECO:0000256" key="11">
    <source>
        <dbReference type="SAM" id="MobiDB-lite"/>
    </source>
</evidence>
<reference evidence="13" key="1">
    <citation type="submission" date="2019-12" db="EMBL/GenBank/DDBJ databases">
        <title>Genome sequencing and annotation of Brassica cretica.</title>
        <authorList>
            <person name="Studholme D.J."/>
            <person name="Sarris P."/>
        </authorList>
    </citation>
    <scope>NUCLEOTIDE SEQUENCE</scope>
    <source>
        <strain evidence="13">PFS-109/04</strain>
        <tissue evidence="13">Leaf</tissue>
    </source>
</reference>
<dbReference type="EC" id="2.4.2.7" evidence="6"/>
<evidence type="ECO:0000256" key="8">
    <source>
        <dbReference type="ARBA" id="ARBA00022676"/>
    </source>
</evidence>
<evidence type="ECO:0000256" key="10">
    <source>
        <dbReference type="ARBA" id="ARBA00022726"/>
    </source>
</evidence>
<feature type="region of interest" description="Disordered" evidence="11">
    <location>
        <begin position="267"/>
        <end position="295"/>
    </location>
</feature>
<keyword evidence="10" id="KW-0660">Purine salvage</keyword>